<feature type="compositionally biased region" description="Acidic residues" evidence="1">
    <location>
        <begin position="947"/>
        <end position="968"/>
    </location>
</feature>
<feature type="compositionally biased region" description="Basic and acidic residues" evidence="1">
    <location>
        <begin position="7"/>
        <end position="29"/>
    </location>
</feature>
<dbReference type="OrthoDB" id="2496395at2759"/>
<dbReference type="STRING" id="135208.A0A4Y9ZNH4"/>
<feature type="region of interest" description="Disordered" evidence="1">
    <location>
        <begin position="944"/>
        <end position="968"/>
    </location>
</feature>
<feature type="compositionally biased region" description="Basic and acidic residues" evidence="1">
    <location>
        <begin position="291"/>
        <end position="317"/>
    </location>
</feature>
<evidence type="ECO:0000313" key="4">
    <source>
        <dbReference type="Proteomes" id="UP000298061"/>
    </source>
</evidence>
<proteinExistence type="predicted"/>
<name>A0A4Y9ZNH4_9AGAM</name>
<dbReference type="EMBL" id="SFCI01001209">
    <property type="protein sequence ID" value="TFY76426.1"/>
    <property type="molecule type" value="Genomic_DNA"/>
</dbReference>
<evidence type="ECO:0000313" key="3">
    <source>
        <dbReference type="EMBL" id="TFY76426.1"/>
    </source>
</evidence>
<accession>A0A4Y9ZNH4</accession>
<feature type="region of interest" description="Disordered" evidence="1">
    <location>
        <begin position="864"/>
        <end position="898"/>
    </location>
</feature>
<evidence type="ECO:0000259" key="2">
    <source>
        <dbReference type="Pfam" id="PF20231"/>
    </source>
</evidence>
<dbReference type="Pfam" id="PF20231">
    <property type="entry name" value="DUF6589"/>
    <property type="match status" value="1"/>
</dbReference>
<gene>
    <name evidence="3" type="ORF">EWM64_g7587</name>
</gene>
<organism evidence="3 4">
    <name type="scientific">Hericium alpestre</name>
    <dbReference type="NCBI Taxonomy" id="135208"/>
    <lineage>
        <taxon>Eukaryota</taxon>
        <taxon>Fungi</taxon>
        <taxon>Dikarya</taxon>
        <taxon>Basidiomycota</taxon>
        <taxon>Agaricomycotina</taxon>
        <taxon>Agaricomycetes</taxon>
        <taxon>Russulales</taxon>
        <taxon>Hericiaceae</taxon>
        <taxon>Hericium</taxon>
    </lineage>
</organism>
<keyword evidence="4" id="KW-1185">Reference proteome</keyword>
<feature type="region of interest" description="Disordered" evidence="1">
    <location>
        <begin position="280"/>
        <end position="317"/>
    </location>
</feature>
<feature type="region of interest" description="Disordered" evidence="1">
    <location>
        <begin position="1"/>
        <end position="29"/>
    </location>
</feature>
<reference evidence="3 4" key="1">
    <citation type="submission" date="2019-02" db="EMBL/GenBank/DDBJ databases">
        <title>Genome sequencing of the rare red list fungi Hericium alpestre (H. flagellum).</title>
        <authorList>
            <person name="Buettner E."/>
            <person name="Kellner H."/>
        </authorList>
    </citation>
    <scope>NUCLEOTIDE SEQUENCE [LARGE SCALE GENOMIC DNA]</scope>
    <source>
        <strain evidence="3 4">DSM 108284</strain>
    </source>
</reference>
<evidence type="ECO:0000256" key="1">
    <source>
        <dbReference type="SAM" id="MobiDB-lite"/>
    </source>
</evidence>
<dbReference type="InterPro" id="IPR046496">
    <property type="entry name" value="DUF6589"/>
</dbReference>
<protein>
    <recommendedName>
        <fullName evidence="2">DUF6589 domain-containing protein</fullName>
    </recommendedName>
</protein>
<comment type="caution">
    <text evidence="3">The sequence shown here is derived from an EMBL/GenBank/DDBJ whole genome shotgun (WGS) entry which is preliminary data.</text>
</comment>
<feature type="domain" description="DUF6589" evidence="2">
    <location>
        <begin position="397"/>
        <end position="785"/>
    </location>
</feature>
<dbReference type="Proteomes" id="UP000298061">
    <property type="component" value="Unassembled WGS sequence"/>
</dbReference>
<feature type="compositionally biased region" description="Polar residues" evidence="1">
    <location>
        <begin position="280"/>
        <end position="289"/>
    </location>
</feature>
<sequence length="968" mass="107763">MQAINARKREDTESHRATHLAEEHEAARTRRESGLKRALEVLEEHGLRFADLVEYVFDKANKTREWRWNNFFIRGGMIRKVLDFWSSTDCPPSVHDKLRLWTSTYMAGILKKEAETITDLGVLRITDRVIDASFALGLKFRALGATIREMCPALIGCLDAITTTDRQRVELTSKNLSVKCFLAESAAISLLGVRSQRNSYARHVLGLYLYSTGASRQQVSVLNHLGLSVSYVTLAGVGGKEENMKVPTARLLDGIDDVDVDTSPNDGGATAQVEVSVQQDPVASDSTVINDKPDGHAGQEDLHHNQDKSKAKGRDAKARRLGTLERLSLSMRRLAQTIAAGLLFLTVYDNINMLRRVGEQIIGHIDTMQNGTCATIVPLFKAKLEDLKTELLDDSFDKAPSLALDDLKLTLSERELYNECMEHAILRIAVGHGGPKLQKFQQHVRECEPRTSRTIEVHKTDIHPLPAMDINEASTSGNAKVMEAIMKELGLDEAQIADHLKLIAGDQLSIARLRAVLAARAGNQGSAGSLRWALFVPGLFHYKMAATHGLILTHLGLSNHDTSNPASLLAHNVMLQRKPIVATSLPPFRTCRDLIFVSLYARILHCLLLVSGKTSLEDFGEDLTWDDLVNKARQGSRRYGFENAVLFLRDALLLFAFSNAIKTGDSGRVLVILKIWAFSFRGQGRTKYAQEVLFLIHNIEHVWPKAVVDIVLNNWLVNPTGKRNAWVEVDLMQEHLNFWIKIFYAAHGSGASWEWLHTIAPCIQILRDLANEVNSTLGANQGNRHASLDLTDDIDELMGSLRHHSVYNMTLGRVFASDDKPAADVVAEGFTSLSWGSSSPLVQFNETFLRLQKRRRIRPLVGEVSTAGPVPPSLPPAMFSGTSHDMDSASETPDTDIDLDDEEDLEQLEQDLDIRVTTELELLNEEDVALDMDVDELLLQEEAFQGIDDDELDFDSEPEDFGEADLDE</sequence>
<dbReference type="AlphaFoldDB" id="A0A4Y9ZNH4"/>